<gene>
    <name evidence="11" type="ORF">PVAND_015455</name>
</gene>
<dbReference type="Pfam" id="PF00005">
    <property type="entry name" value="ABC_tran"/>
    <property type="match status" value="1"/>
</dbReference>
<dbReference type="InterPro" id="IPR027417">
    <property type="entry name" value="P-loop_NTPase"/>
</dbReference>
<evidence type="ECO:0000256" key="3">
    <source>
        <dbReference type="ARBA" id="ARBA00022448"/>
    </source>
</evidence>
<evidence type="ECO:0000256" key="7">
    <source>
        <dbReference type="ARBA" id="ARBA00022989"/>
    </source>
</evidence>
<sequence>MTEHISLRFANVSCHVHTISFRHRLKKILKNVSGNFNGGELTAIVGPSGSGKSTLLDCLSGFRRTNVSGKFIVDGNEISIDDIRQMSSYVMQDQSLHIHLTVREIMALSLNLRDKQNLSDAAKKNKIFNVFETLGIERKCETVMTELSGGERKRVQIAIELVNDPKILFVDEATTGLDCVASTRCIEYLKKLALEGRTIICTIHQPSASILKLFDQIYAIANGSCIYQGSSTKLLEFLNDIELPCPSTYNPIDFLLEIANDCYGEQSEKLIQKIENGKNFDYCNVKEKYENFILSEVNYHQSSSYSKQVYYLLKRTFLTTSRDMTIFTFRYFFHLILGLTFGLMYHDMGNRGEYMLNNYKYLVLSVVILVYTSYYSIYFQFLHEFSIVKREYFNGWYSTEAYYTALILFDVPMTLICCTTYVSITYWLTNQPAEFYRYILFLSFIILMSFASQSLGVMFSSVLDIKTATTFSFMFLLPFIVLSGILIVTSHTPEFFKFFFDFNFLDSTLKGVLNSVLGLGRRKAECDDLYCHLVEPGKLLSDFGAVIDISRAFKVILIYIVICQIISYLIIRYRLRK</sequence>
<evidence type="ECO:0000256" key="8">
    <source>
        <dbReference type="ARBA" id="ARBA00023136"/>
    </source>
</evidence>
<dbReference type="InterPro" id="IPR050352">
    <property type="entry name" value="ABCG_transporters"/>
</dbReference>
<keyword evidence="6" id="KW-0067">ATP-binding</keyword>
<dbReference type="PANTHER" id="PTHR48041:SF133">
    <property type="entry name" value="GH24286P"/>
    <property type="match status" value="1"/>
</dbReference>
<dbReference type="GO" id="GO:0016887">
    <property type="term" value="F:ATP hydrolysis activity"/>
    <property type="evidence" value="ECO:0007669"/>
    <property type="project" value="InterPro"/>
</dbReference>
<dbReference type="Gene3D" id="3.40.50.300">
    <property type="entry name" value="P-loop containing nucleotide triphosphate hydrolases"/>
    <property type="match status" value="1"/>
</dbReference>
<dbReference type="AlphaFoldDB" id="A0A9J6BD62"/>
<dbReference type="FunFam" id="3.40.50.300:FF:001077">
    <property type="entry name" value="Uncharacterized protein, isoform A"/>
    <property type="match status" value="1"/>
</dbReference>
<dbReference type="GO" id="GO:0005524">
    <property type="term" value="F:ATP binding"/>
    <property type="evidence" value="ECO:0007669"/>
    <property type="project" value="UniProtKB-KW"/>
</dbReference>
<organism evidence="11 12">
    <name type="scientific">Polypedilum vanderplanki</name>
    <name type="common">Sleeping chironomid midge</name>
    <dbReference type="NCBI Taxonomy" id="319348"/>
    <lineage>
        <taxon>Eukaryota</taxon>
        <taxon>Metazoa</taxon>
        <taxon>Ecdysozoa</taxon>
        <taxon>Arthropoda</taxon>
        <taxon>Hexapoda</taxon>
        <taxon>Insecta</taxon>
        <taxon>Pterygota</taxon>
        <taxon>Neoptera</taxon>
        <taxon>Endopterygota</taxon>
        <taxon>Diptera</taxon>
        <taxon>Nematocera</taxon>
        <taxon>Chironomoidea</taxon>
        <taxon>Chironomidae</taxon>
        <taxon>Chironominae</taxon>
        <taxon>Polypedilum</taxon>
        <taxon>Polypedilum</taxon>
    </lineage>
</organism>
<evidence type="ECO:0000259" key="10">
    <source>
        <dbReference type="PROSITE" id="PS50893"/>
    </source>
</evidence>
<dbReference type="InterPro" id="IPR013525">
    <property type="entry name" value="ABC2_TM"/>
</dbReference>
<dbReference type="SUPFAM" id="SSF52540">
    <property type="entry name" value="P-loop containing nucleoside triphosphate hydrolases"/>
    <property type="match status" value="1"/>
</dbReference>
<dbReference type="PROSITE" id="PS00211">
    <property type="entry name" value="ABC_TRANSPORTER_1"/>
    <property type="match status" value="1"/>
</dbReference>
<name>A0A9J6BD62_POLVA</name>
<evidence type="ECO:0000256" key="2">
    <source>
        <dbReference type="ARBA" id="ARBA00005814"/>
    </source>
</evidence>
<evidence type="ECO:0000256" key="4">
    <source>
        <dbReference type="ARBA" id="ARBA00022692"/>
    </source>
</evidence>
<dbReference type="InterPro" id="IPR003593">
    <property type="entry name" value="AAA+_ATPase"/>
</dbReference>
<evidence type="ECO:0000313" key="11">
    <source>
        <dbReference type="EMBL" id="KAG5667475.1"/>
    </source>
</evidence>
<dbReference type="PANTHER" id="PTHR48041">
    <property type="entry name" value="ABC TRANSPORTER G FAMILY MEMBER 28"/>
    <property type="match status" value="1"/>
</dbReference>
<keyword evidence="5" id="KW-0547">Nucleotide-binding</keyword>
<keyword evidence="8 9" id="KW-0472">Membrane</keyword>
<evidence type="ECO:0000313" key="12">
    <source>
        <dbReference type="Proteomes" id="UP001107558"/>
    </source>
</evidence>
<evidence type="ECO:0000256" key="1">
    <source>
        <dbReference type="ARBA" id="ARBA00004141"/>
    </source>
</evidence>
<evidence type="ECO:0000256" key="6">
    <source>
        <dbReference type="ARBA" id="ARBA00022840"/>
    </source>
</evidence>
<proteinExistence type="inferred from homology"/>
<keyword evidence="12" id="KW-1185">Reference proteome</keyword>
<feature type="transmembrane region" description="Helical" evidence="9">
    <location>
        <begin position="552"/>
        <end position="571"/>
    </location>
</feature>
<keyword evidence="4 9" id="KW-0812">Transmembrane</keyword>
<feature type="transmembrane region" description="Helical" evidence="9">
    <location>
        <begin position="324"/>
        <end position="345"/>
    </location>
</feature>
<protein>
    <recommendedName>
        <fullName evidence="10">ABC transporter domain-containing protein</fullName>
    </recommendedName>
</protein>
<evidence type="ECO:0000256" key="5">
    <source>
        <dbReference type="ARBA" id="ARBA00022741"/>
    </source>
</evidence>
<dbReference type="OrthoDB" id="66620at2759"/>
<dbReference type="GO" id="GO:0140359">
    <property type="term" value="F:ABC-type transporter activity"/>
    <property type="evidence" value="ECO:0007669"/>
    <property type="project" value="InterPro"/>
</dbReference>
<reference evidence="11" key="1">
    <citation type="submission" date="2021-03" db="EMBL/GenBank/DDBJ databases">
        <title>Chromosome level genome of the anhydrobiotic midge Polypedilum vanderplanki.</title>
        <authorList>
            <person name="Yoshida Y."/>
            <person name="Kikawada T."/>
            <person name="Gusev O."/>
        </authorList>
    </citation>
    <scope>NUCLEOTIDE SEQUENCE</scope>
    <source>
        <strain evidence="11">NIAS01</strain>
        <tissue evidence="11">Whole body or cell culture</tissue>
    </source>
</reference>
<dbReference type="Proteomes" id="UP001107558">
    <property type="component" value="Chromosome 4"/>
</dbReference>
<accession>A0A9J6BD62</accession>
<feature type="transmembrane region" description="Helical" evidence="9">
    <location>
        <begin position="471"/>
        <end position="489"/>
    </location>
</feature>
<dbReference type="Pfam" id="PF01061">
    <property type="entry name" value="ABC2_membrane"/>
    <property type="match status" value="1"/>
</dbReference>
<feature type="transmembrane region" description="Helical" evidence="9">
    <location>
        <begin position="361"/>
        <end position="381"/>
    </location>
</feature>
<comment type="caution">
    <text evidence="11">The sequence shown here is derived from an EMBL/GenBank/DDBJ whole genome shotgun (WGS) entry which is preliminary data.</text>
</comment>
<comment type="similarity">
    <text evidence="2">Belongs to the ABC transporter superfamily. ABCG family. Eye pigment precursor importer (TC 3.A.1.204) subfamily.</text>
</comment>
<keyword evidence="7 9" id="KW-1133">Transmembrane helix</keyword>
<dbReference type="SMART" id="SM00382">
    <property type="entry name" value="AAA"/>
    <property type="match status" value="1"/>
</dbReference>
<feature type="transmembrane region" description="Helical" evidence="9">
    <location>
        <begin position="402"/>
        <end position="429"/>
    </location>
</feature>
<feature type="domain" description="ABC transporter" evidence="10">
    <location>
        <begin position="7"/>
        <end position="247"/>
    </location>
</feature>
<dbReference type="PROSITE" id="PS50893">
    <property type="entry name" value="ABC_TRANSPORTER_2"/>
    <property type="match status" value="1"/>
</dbReference>
<dbReference type="GO" id="GO:0005886">
    <property type="term" value="C:plasma membrane"/>
    <property type="evidence" value="ECO:0007669"/>
    <property type="project" value="TreeGrafter"/>
</dbReference>
<evidence type="ECO:0000256" key="9">
    <source>
        <dbReference type="SAM" id="Phobius"/>
    </source>
</evidence>
<dbReference type="EMBL" id="JADBJN010000004">
    <property type="protein sequence ID" value="KAG5667475.1"/>
    <property type="molecule type" value="Genomic_DNA"/>
</dbReference>
<dbReference type="InterPro" id="IPR017871">
    <property type="entry name" value="ABC_transporter-like_CS"/>
</dbReference>
<dbReference type="InterPro" id="IPR003439">
    <property type="entry name" value="ABC_transporter-like_ATP-bd"/>
</dbReference>
<comment type="subcellular location">
    <subcellularLocation>
        <location evidence="1">Membrane</location>
        <topology evidence="1">Multi-pass membrane protein</topology>
    </subcellularLocation>
</comment>
<keyword evidence="3" id="KW-0813">Transport</keyword>
<feature type="transmembrane region" description="Helical" evidence="9">
    <location>
        <begin position="435"/>
        <end position="459"/>
    </location>
</feature>